<feature type="compositionally biased region" description="Polar residues" evidence="3">
    <location>
        <begin position="233"/>
        <end position="244"/>
    </location>
</feature>
<dbReference type="SMART" id="SM00322">
    <property type="entry name" value="KH"/>
    <property type="match status" value="2"/>
</dbReference>
<dbReference type="Pfam" id="PF00013">
    <property type="entry name" value="KH_1"/>
    <property type="match status" value="1"/>
</dbReference>
<protein>
    <submittedName>
        <fullName evidence="6">PASILLA splice variant 3-like 2KH domains-containing protein</fullName>
    </submittedName>
</protein>
<keyword evidence="2" id="KW-0694">RNA-binding</keyword>
<keyword evidence="4" id="KW-1133">Transmembrane helix</keyword>
<dbReference type="Proteomes" id="UP001071777">
    <property type="component" value="Unassembled WGS sequence"/>
</dbReference>
<organism evidence="6 7">
    <name type="scientific">Cryptosporidium canis</name>
    <dbReference type="NCBI Taxonomy" id="195482"/>
    <lineage>
        <taxon>Eukaryota</taxon>
        <taxon>Sar</taxon>
        <taxon>Alveolata</taxon>
        <taxon>Apicomplexa</taxon>
        <taxon>Conoidasida</taxon>
        <taxon>Coccidia</taxon>
        <taxon>Eucoccidiorida</taxon>
        <taxon>Eimeriorina</taxon>
        <taxon>Cryptosporidiidae</taxon>
        <taxon>Cryptosporidium</taxon>
    </lineage>
</organism>
<feature type="domain" description="K Homology" evidence="5">
    <location>
        <begin position="108"/>
        <end position="183"/>
    </location>
</feature>
<evidence type="ECO:0000256" key="2">
    <source>
        <dbReference type="PROSITE-ProRule" id="PRU00117"/>
    </source>
</evidence>
<evidence type="ECO:0000256" key="1">
    <source>
        <dbReference type="ARBA" id="ARBA00022737"/>
    </source>
</evidence>
<feature type="transmembrane region" description="Helical" evidence="4">
    <location>
        <begin position="341"/>
        <end position="359"/>
    </location>
</feature>
<dbReference type="InterPro" id="IPR004088">
    <property type="entry name" value="KH_dom_type_1"/>
</dbReference>
<dbReference type="EMBL" id="JAPCXB010000003">
    <property type="protein sequence ID" value="KAJ1615422.1"/>
    <property type="molecule type" value="Genomic_DNA"/>
</dbReference>
<dbReference type="InterPro" id="IPR036612">
    <property type="entry name" value="KH_dom_type_1_sf"/>
</dbReference>
<dbReference type="InterPro" id="IPR004087">
    <property type="entry name" value="KH_dom"/>
</dbReference>
<keyword evidence="7" id="KW-1185">Reference proteome</keyword>
<dbReference type="PROSITE" id="PS50084">
    <property type="entry name" value="KH_TYPE_1"/>
    <property type="match status" value="2"/>
</dbReference>
<evidence type="ECO:0000256" key="4">
    <source>
        <dbReference type="SAM" id="Phobius"/>
    </source>
</evidence>
<keyword evidence="4" id="KW-0472">Membrane</keyword>
<dbReference type="Gene3D" id="3.30.1370.10">
    <property type="entry name" value="K Homology domain, type 1"/>
    <property type="match status" value="2"/>
</dbReference>
<name>A0ABQ8PCJ5_9CRYT</name>
<sequence>MSMNRSSLERLNSNTHVNDEEENIVFVKLLINDSAANKILSNSGSILRKIRQVNHVFILVSGSNKYFPGTNYRVATLEGSERNVNETMEVLDFLLKNDERSEENLRSYEYNIRLAVPRSVIGSIIGIKGEFISHVRTVTSAHINISPIFVTSDKACNERIITISGNNSNHVVHAFIILTKKVNSSPEGRSCKTIIYRRADIFRKKDQRPYQERADPLLSSQLQEMRNVLNGEPINSTGEVASGSSDRKEKPKLNFKLASSGRWSDKVDILANDENSGSEEFESELKEVEVIQQGLIEGVQMKITQQDDSDKDTNEAKNNYPAEKLYDCPPKTVQNRIPTNIFIISFIALVTGALFLQYISREIIHA</sequence>
<keyword evidence="1" id="KW-0677">Repeat</keyword>
<keyword evidence="4" id="KW-0812">Transmembrane</keyword>
<accession>A0ABQ8PCJ5</accession>
<reference evidence="6" key="1">
    <citation type="submission" date="2022-10" db="EMBL/GenBank/DDBJ databases">
        <title>Adaptive evolution leads to modifications in subtelomeric GC content in a zoonotic Cryptosporidium species.</title>
        <authorList>
            <person name="Li J."/>
            <person name="Feng Y."/>
            <person name="Xiao L."/>
        </authorList>
    </citation>
    <scope>NUCLEOTIDE SEQUENCE</scope>
    <source>
        <strain evidence="6">25894</strain>
    </source>
</reference>
<evidence type="ECO:0000259" key="5">
    <source>
        <dbReference type="SMART" id="SM00322"/>
    </source>
</evidence>
<gene>
    <name evidence="6" type="ORF">OJ252_131</name>
</gene>
<evidence type="ECO:0000313" key="7">
    <source>
        <dbReference type="Proteomes" id="UP001071777"/>
    </source>
</evidence>
<evidence type="ECO:0000256" key="3">
    <source>
        <dbReference type="SAM" id="MobiDB-lite"/>
    </source>
</evidence>
<comment type="caution">
    <text evidence="6">The sequence shown here is derived from an EMBL/GenBank/DDBJ whole genome shotgun (WGS) entry which is preliminary data.</text>
</comment>
<feature type="region of interest" description="Disordered" evidence="3">
    <location>
        <begin position="231"/>
        <end position="251"/>
    </location>
</feature>
<proteinExistence type="predicted"/>
<feature type="domain" description="K Homology" evidence="5">
    <location>
        <begin position="23"/>
        <end position="96"/>
    </location>
</feature>
<dbReference type="PANTHER" id="PTHR10288">
    <property type="entry name" value="KH DOMAIN CONTAINING RNA BINDING PROTEIN"/>
    <property type="match status" value="1"/>
</dbReference>
<evidence type="ECO:0000313" key="6">
    <source>
        <dbReference type="EMBL" id="KAJ1615422.1"/>
    </source>
</evidence>
<dbReference type="SUPFAM" id="SSF54791">
    <property type="entry name" value="Eukaryotic type KH-domain (KH-domain type I)"/>
    <property type="match status" value="2"/>
</dbReference>